<protein>
    <submittedName>
        <fullName evidence="5">Homocysteine S-methyltransferase family protein</fullName>
    </submittedName>
</protein>
<feature type="binding site" evidence="3">
    <location>
        <position position="276"/>
    </location>
    <ligand>
        <name>Zn(2+)</name>
        <dbReference type="ChEBI" id="CHEBI:29105"/>
    </ligand>
</feature>
<gene>
    <name evidence="5" type="ORF">LNKW23_15280</name>
</gene>
<keyword evidence="3" id="KW-0479">Metal-binding</keyword>
<dbReference type="RefSeq" id="WP_285671091.1">
    <property type="nucleotide sequence ID" value="NZ_BSYI01000009.1"/>
</dbReference>
<accession>A0ABQ6LPM6</accession>
<dbReference type="PIRSF" id="PIRSF037505">
    <property type="entry name" value="Betaine_HMT"/>
    <property type="match status" value="1"/>
</dbReference>
<dbReference type="PANTHER" id="PTHR11103:SF18">
    <property type="entry name" value="SLR1189 PROTEIN"/>
    <property type="match status" value="1"/>
</dbReference>
<keyword evidence="1 3" id="KW-0489">Methyltransferase</keyword>
<comment type="cofactor">
    <cofactor evidence="3">
        <name>Zn(2+)</name>
        <dbReference type="ChEBI" id="CHEBI:29105"/>
    </cofactor>
</comment>
<dbReference type="SUPFAM" id="SSF82282">
    <property type="entry name" value="Homocysteine S-methyltransferase"/>
    <property type="match status" value="1"/>
</dbReference>
<keyword evidence="6" id="KW-1185">Reference proteome</keyword>
<dbReference type="Gene3D" id="3.20.20.330">
    <property type="entry name" value="Homocysteine-binding-like domain"/>
    <property type="match status" value="1"/>
</dbReference>
<organism evidence="5 6">
    <name type="scientific">Paralimibaculum aggregatum</name>
    <dbReference type="NCBI Taxonomy" id="3036245"/>
    <lineage>
        <taxon>Bacteria</taxon>
        <taxon>Pseudomonadati</taxon>
        <taxon>Pseudomonadota</taxon>
        <taxon>Alphaproteobacteria</taxon>
        <taxon>Rhodobacterales</taxon>
        <taxon>Paracoccaceae</taxon>
        <taxon>Paralimibaculum</taxon>
    </lineage>
</organism>
<evidence type="ECO:0000259" key="4">
    <source>
        <dbReference type="PROSITE" id="PS50970"/>
    </source>
</evidence>
<dbReference type="InterPro" id="IPR036589">
    <property type="entry name" value="HCY_dom_sf"/>
</dbReference>
<dbReference type="Pfam" id="PF02574">
    <property type="entry name" value="S-methyl_trans"/>
    <property type="match status" value="1"/>
</dbReference>
<dbReference type="PROSITE" id="PS50970">
    <property type="entry name" value="HCY"/>
    <property type="match status" value="1"/>
</dbReference>
<proteinExistence type="predicted"/>
<evidence type="ECO:0000313" key="6">
    <source>
        <dbReference type="Proteomes" id="UP001239909"/>
    </source>
</evidence>
<keyword evidence="3" id="KW-0862">Zinc</keyword>
<dbReference type="Proteomes" id="UP001239909">
    <property type="component" value="Unassembled WGS sequence"/>
</dbReference>
<evidence type="ECO:0000256" key="2">
    <source>
        <dbReference type="ARBA" id="ARBA00022679"/>
    </source>
</evidence>
<dbReference type="EMBL" id="BSYI01000009">
    <property type="protein sequence ID" value="GMG82315.1"/>
    <property type="molecule type" value="Genomic_DNA"/>
</dbReference>
<reference evidence="5 6" key="1">
    <citation type="submission" date="2023-04" db="EMBL/GenBank/DDBJ databases">
        <title>Marinoamorphus aggregata gen. nov., sp. Nov., isolate from tissue of brittle star Ophioplocus japonicus.</title>
        <authorList>
            <person name="Kawano K."/>
            <person name="Sawayama S."/>
            <person name="Nakagawa S."/>
        </authorList>
    </citation>
    <scope>NUCLEOTIDE SEQUENCE [LARGE SCALE GENOMIC DNA]</scope>
    <source>
        <strain evidence="5 6">NKW23</strain>
    </source>
</reference>
<feature type="domain" description="Hcy-binding" evidence="4">
    <location>
        <begin position="1"/>
        <end position="290"/>
    </location>
</feature>
<evidence type="ECO:0000256" key="3">
    <source>
        <dbReference type="PROSITE-ProRule" id="PRU00333"/>
    </source>
</evidence>
<dbReference type="InterPro" id="IPR003726">
    <property type="entry name" value="HCY_dom"/>
</dbReference>
<keyword evidence="2 3" id="KW-0808">Transferase</keyword>
<comment type="caution">
    <text evidence="5">The sequence shown here is derived from an EMBL/GenBank/DDBJ whole genome shotgun (WGS) entry which is preliminary data.</text>
</comment>
<sequence length="302" mass="31422">MSRIVLLDGGMGQELILRSRHPVHPLWGTFVMREAPDIVRAVHEDYIAAGARMITVNTYTATPARLARDGYPEAFGELQQAACRLAEEAREASAVDGVRIAGCLPPLIGSYRADLTPGDTEALDDYRRIAEIQAEHVDVFLCETMTSGREARLAATAAAETGRPVWVALTLRDGGDPHLRGGETIAEAAAALADLPVAAVLANCCHPESIDAATDALGALGLPWGGYANGFKSVAALRPGGTVAALEPREDLGPEVYAGFALGWAAAGAAIVGGCCEVGPEHIAATAQRLADAGYETAGDLA</sequence>
<dbReference type="InterPro" id="IPR017226">
    <property type="entry name" value="BHMT-like"/>
</dbReference>
<evidence type="ECO:0000256" key="1">
    <source>
        <dbReference type="ARBA" id="ARBA00022603"/>
    </source>
</evidence>
<name>A0ABQ6LPM6_9RHOB</name>
<dbReference type="PANTHER" id="PTHR11103">
    <property type="entry name" value="SLR1189 PROTEIN"/>
    <property type="match status" value="1"/>
</dbReference>
<feature type="binding site" evidence="3">
    <location>
        <position position="204"/>
    </location>
    <ligand>
        <name>Zn(2+)</name>
        <dbReference type="ChEBI" id="CHEBI:29105"/>
    </ligand>
</feature>
<evidence type="ECO:0000313" key="5">
    <source>
        <dbReference type="EMBL" id="GMG82315.1"/>
    </source>
</evidence>
<feature type="binding site" evidence="3">
    <location>
        <position position="275"/>
    </location>
    <ligand>
        <name>Zn(2+)</name>
        <dbReference type="ChEBI" id="CHEBI:29105"/>
    </ligand>
</feature>